<dbReference type="SMART" id="SM00369">
    <property type="entry name" value="LRR_TYP"/>
    <property type="match status" value="2"/>
</dbReference>
<dbReference type="InterPro" id="IPR002182">
    <property type="entry name" value="NB-ARC"/>
</dbReference>
<evidence type="ECO:0000259" key="8">
    <source>
        <dbReference type="Pfam" id="PF23559"/>
    </source>
</evidence>
<protein>
    <submittedName>
        <fullName evidence="10">Uncharacterized protein</fullName>
    </submittedName>
</protein>
<comment type="caution">
    <text evidence="10">The sequence shown here is derived from an EMBL/GenBank/DDBJ whole genome shotgun (WGS) entry which is preliminary data.</text>
</comment>
<dbReference type="GO" id="GO:0006952">
    <property type="term" value="P:defense response"/>
    <property type="evidence" value="ECO:0007669"/>
    <property type="project" value="UniProtKB-KW"/>
</dbReference>
<evidence type="ECO:0000256" key="2">
    <source>
        <dbReference type="ARBA" id="ARBA00022737"/>
    </source>
</evidence>
<keyword evidence="2" id="KW-0677">Repeat</keyword>
<accession>A0AAV5L6Y3</accession>
<evidence type="ECO:0000256" key="5">
    <source>
        <dbReference type="ARBA" id="ARBA00022840"/>
    </source>
</evidence>
<dbReference type="Pfam" id="PF18052">
    <property type="entry name" value="Rx_N"/>
    <property type="match status" value="1"/>
</dbReference>
<dbReference type="Pfam" id="PF23559">
    <property type="entry name" value="WHD_DRP"/>
    <property type="match status" value="1"/>
</dbReference>
<dbReference type="PANTHER" id="PTHR36766:SF45">
    <property type="entry name" value="NB-ARC DOMAIN-CONTAINING PROTEIN"/>
    <property type="match status" value="1"/>
</dbReference>
<keyword evidence="1" id="KW-0433">Leucine-rich repeat</keyword>
<evidence type="ECO:0000259" key="6">
    <source>
        <dbReference type="Pfam" id="PF00931"/>
    </source>
</evidence>
<dbReference type="InterPro" id="IPR041118">
    <property type="entry name" value="Rx_N"/>
</dbReference>
<proteinExistence type="predicted"/>
<dbReference type="InterPro" id="IPR003591">
    <property type="entry name" value="Leu-rich_rpt_typical-subtyp"/>
</dbReference>
<dbReference type="Pfam" id="PF00931">
    <property type="entry name" value="NB-ARC"/>
    <property type="match status" value="1"/>
</dbReference>
<dbReference type="InterPro" id="IPR055414">
    <property type="entry name" value="LRR_R13L4/SHOC2-like"/>
</dbReference>
<dbReference type="CDD" id="cd14798">
    <property type="entry name" value="RX-CC_like"/>
    <property type="match status" value="1"/>
</dbReference>
<dbReference type="InterPro" id="IPR032675">
    <property type="entry name" value="LRR_dom_sf"/>
</dbReference>
<evidence type="ECO:0000256" key="1">
    <source>
        <dbReference type="ARBA" id="ARBA00022614"/>
    </source>
</evidence>
<evidence type="ECO:0000259" key="7">
    <source>
        <dbReference type="Pfam" id="PF18052"/>
    </source>
</evidence>
<dbReference type="Proteomes" id="UP001054252">
    <property type="component" value="Unassembled WGS sequence"/>
</dbReference>
<feature type="domain" description="Disease resistance R13L4/SHOC-2-like LRR" evidence="9">
    <location>
        <begin position="556"/>
        <end position="720"/>
    </location>
</feature>
<sequence length="741" mass="84309">MSDALVSAILQQLTTIIYRELEQEGKLLTGVGKEIKSLRLNLESIHALLDDAEERQMKDKSIKIWLESLKEVCYDLEDVLDEWNTALLKMQLDEADQKNFSLFKGKVCRRFLPCFRCGQFVQRHDITLKMKDINERLDEIAKDKDRYQLIPRKVRQARRVESTDFTEVSKLHGRDEVKKDLIDSLLCGNSDEIENDVKTISIVGMGGIGKTALAQLVYNDGAVMAHFEKRIWVFVSEVFDLSRVAKAIIVGLEGPDHASALNLDSFTLQDLLEKICKDIERKKVFLVLDDVRTDESKSWELLNQALSLAAPGSRILLTTRKNTVVQALKSFTVFNLKELTEDVCWKILSQEAFMGRGDEQCKNLEAIGKNIAKKCSGLPLAAKTLGSMLRSKKTREEWTNILNSEIWKLDLEAVFASLLLSYFELPSAGYLNSSQNPEMEITGVEHFECLAAWSFFQDLEKYEDGSIRACKIPDMVLDFARFLMGNEFMVKEVHPHDDDIRIELSSEKTHHLLVVLAENACIPTSLVGAEKLRSLSIFKSDHAEEDKTGNLFIQPKHLRSLIFCGGNINGFPEEVGNLIHLKLLDLSRSKLKRLPEAICRLFNLQSLILRECSLERLPDEIENLVNLRYLDTTGCDFTYYPKGIGRLTSLRTLLGIVVSCDHNDDKKFSLGDLENLCHLRFLALKVEDGQIDANEARRAKLGRMAHLEDVKLYGPWKLQTEMDNVIKVLDPPLRINVTFPQ</sequence>
<dbReference type="Pfam" id="PF23598">
    <property type="entry name" value="LRR_14"/>
    <property type="match status" value="1"/>
</dbReference>
<gene>
    <name evidence="10" type="ORF">SLEP1_g41572</name>
</gene>
<dbReference type="AlphaFoldDB" id="A0AAV5L6Y3"/>
<dbReference type="InterPro" id="IPR027417">
    <property type="entry name" value="P-loop_NTPase"/>
</dbReference>
<keyword evidence="3" id="KW-0547">Nucleotide-binding</keyword>
<evidence type="ECO:0000313" key="10">
    <source>
        <dbReference type="EMBL" id="GKV33016.1"/>
    </source>
</evidence>
<dbReference type="GO" id="GO:0051707">
    <property type="term" value="P:response to other organism"/>
    <property type="evidence" value="ECO:0007669"/>
    <property type="project" value="UniProtKB-ARBA"/>
</dbReference>
<keyword evidence="5" id="KW-0067">ATP-binding</keyword>
<dbReference type="Gene3D" id="3.80.10.10">
    <property type="entry name" value="Ribonuclease Inhibitor"/>
    <property type="match status" value="1"/>
</dbReference>
<organism evidence="10 11">
    <name type="scientific">Rubroshorea leprosula</name>
    <dbReference type="NCBI Taxonomy" id="152421"/>
    <lineage>
        <taxon>Eukaryota</taxon>
        <taxon>Viridiplantae</taxon>
        <taxon>Streptophyta</taxon>
        <taxon>Embryophyta</taxon>
        <taxon>Tracheophyta</taxon>
        <taxon>Spermatophyta</taxon>
        <taxon>Magnoliopsida</taxon>
        <taxon>eudicotyledons</taxon>
        <taxon>Gunneridae</taxon>
        <taxon>Pentapetalae</taxon>
        <taxon>rosids</taxon>
        <taxon>malvids</taxon>
        <taxon>Malvales</taxon>
        <taxon>Dipterocarpaceae</taxon>
        <taxon>Rubroshorea</taxon>
    </lineage>
</organism>
<dbReference type="EMBL" id="BPVZ01000098">
    <property type="protein sequence ID" value="GKV33016.1"/>
    <property type="molecule type" value="Genomic_DNA"/>
</dbReference>
<dbReference type="InterPro" id="IPR038005">
    <property type="entry name" value="RX-like_CC"/>
</dbReference>
<dbReference type="InterPro" id="IPR058922">
    <property type="entry name" value="WHD_DRP"/>
</dbReference>
<dbReference type="PANTHER" id="PTHR36766">
    <property type="entry name" value="PLANT BROAD-SPECTRUM MILDEW RESISTANCE PROTEIN RPW8"/>
    <property type="match status" value="1"/>
</dbReference>
<dbReference type="GO" id="GO:0005524">
    <property type="term" value="F:ATP binding"/>
    <property type="evidence" value="ECO:0007669"/>
    <property type="project" value="UniProtKB-KW"/>
</dbReference>
<evidence type="ECO:0000313" key="11">
    <source>
        <dbReference type="Proteomes" id="UP001054252"/>
    </source>
</evidence>
<dbReference type="Gene3D" id="1.20.5.4130">
    <property type="match status" value="1"/>
</dbReference>
<reference evidence="10 11" key="1">
    <citation type="journal article" date="2021" name="Commun. Biol.">
        <title>The genome of Shorea leprosula (Dipterocarpaceae) highlights the ecological relevance of drought in aseasonal tropical rainforests.</title>
        <authorList>
            <person name="Ng K.K.S."/>
            <person name="Kobayashi M.J."/>
            <person name="Fawcett J.A."/>
            <person name="Hatakeyama M."/>
            <person name="Paape T."/>
            <person name="Ng C.H."/>
            <person name="Ang C.C."/>
            <person name="Tnah L.H."/>
            <person name="Lee C.T."/>
            <person name="Nishiyama T."/>
            <person name="Sese J."/>
            <person name="O'Brien M.J."/>
            <person name="Copetti D."/>
            <person name="Mohd Noor M.I."/>
            <person name="Ong R.C."/>
            <person name="Putra M."/>
            <person name="Sireger I.Z."/>
            <person name="Indrioko S."/>
            <person name="Kosugi Y."/>
            <person name="Izuno A."/>
            <person name="Isagi Y."/>
            <person name="Lee S.L."/>
            <person name="Shimizu K.K."/>
        </authorList>
    </citation>
    <scope>NUCLEOTIDE SEQUENCE [LARGE SCALE GENOMIC DNA]</scope>
    <source>
        <strain evidence="10">214</strain>
    </source>
</reference>
<keyword evidence="4" id="KW-0611">Plant defense</keyword>
<evidence type="ECO:0000256" key="3">
    <source>
        <dbReference type="ARBA" id="ARBA00022741"/>
    </source>
</evidence>
<keyword evidence="11" id="KW-1185">Reference proteome</keyword>
<dbReference type="SUPFAM" id="SSF52058">
    <property type="entry name" value="L domain-like"/>
    <property type="match status" value="1"/>
</dbReference>
<name>A0AAV5L6Y3_9ROSI</name>
<dbReference type="Gene3D" id="3.40.50.300">
    <property type="entry name" value="P-loop containing nucleotide triphosphate hydrolases"/>
    <property type="match status" value="1"/>
</dbReference>
<dbReference type="PRINTS" id="PR00364">
    <property type="entry name" value="DISEASERSIST"/>
</dbReference>
<dbReference type="InterPro" id="IPR042197">
    <property type="entry name" value="Apaf_helical"/>
</dbReference>
<evidence type="ECO:0000259" key="9">
    <source>
        <dbReference type="Pfam" id="PF23598"/>
    </source>
</evidence>
<feature type="domain" description="Disease resistance protein winged helix" evidence="8">
    <location>
        <begin position="428"/>
        <end position="480"/>
    </location>
</feature>
<dbReference type="GO" id="GO:0043531">
    <property type="term" value="F:ADP binding"/>
    <property type="evidence" value="ECO:0007669"/>
    <property type="project" value="InterPro"/>
</dbReference>
<feature type="domain" description="Disease resistance N-terminal" evidence="7">
    <location>
        <begin position="6"/>
        <end position="97"/>
    </location>
</feature>
<feature type="domain" description="NB-ARC" evidence="6">
    <location>
        <begin position="194"/>
        <end position="355"/>
    </location>
</feature>
<dbReference type="Gene3D" id="1.10.8.430">
    <property type="entry name" value="Helical domain of apoptotic protease-activating factors"/>
    <property type="match status" value="1"/>
</dbReference>
<evidence type="ECO:0000256" key="4">
    <source>
        <dbReference type="ARBA" id="ARBA00022821"/>
    </source>
</evidence>
<dbReference type="SUPFAM" id="SSF52540">
    <property type="entry name" value="P-loop containing nucleoside triphosphate hydrolases"/>
    <property type="match status" value="1"/>
</dbReference>